<evidence type="ECO:0000256" key="5">
    <source>
        <dbReference type="ARBA" id="ARBA00023136"/>
    </source>
</evidence>
<comment type="similarity">
    <text evidence="2">Belongs to the IFI6/IFI27 family.</text>
</comment>
<evidence type="ECO:0000313" key="7">
    <source>
        <dbReference type="EMBL" id="KAF2116674.1"/>
    </source>
</evidence>
<feature type="transmembrane region" description="Helical" evidence="6">
    <location>
        <begin position="38"/>
        <end position="56"/>
    </location>
</feature>
<dbReference type="Proteomes" id="UP000799770">
    <property type="component" value="Unassembled WGS sequence"/>
</dbReference>
<dbReference type="AlphaFoldDB" id="A0A6A5ZC92"/>
<evidence type="ECO:0000256" key="3">
    <source>
        <dbReference type="ARBA" id="ARBA00022692"/>
    </source>
</evidence>
<evidence type="ECO:0000256" key="1">
    <source>
        <dbReference type="ARBA" id="ARBA00004141"/>
    </source>
</evidence>
<dbReference type="Gene3D" id="6.10.110.10">
    <property type="match status" value="1"/>
</dbReference>
<proteinExistence type="inferred from homology"/>
<evidence type="ECO:0000256" key="2">
    <source>
        <dbReference type="ARBA" id="ARBA00007262"/>
    </source>
</evidence>
<keyword evidence="3 6" id="KW-0812">Transmembrane</keyword>
<dbReference type="InterPro" id="IPR038213">
    <property type="entry name" value="IFI6/IFI27-like_sf"/>
</dbReference>
<dbReference type="InterPro" id="IPR009311">
    <property type="entry name" value="IFI6/IFI27-like"/>
</dbReference>
<evidence type="ECO:0000313" key="8">
    <source>
        <dbReference type="Proteomes" id="UP000799770"/>
    </source>
</evidence>
<reference evidence="7" key="1">
    <citation type="journal article" date="2020" name="Stud. Mycol.">
        <title>101 Dothideomycetes genomes: a test case for predicting lifestyles and emergence of pathogens.</title>
        <authorList>
            <person name="Haridas S."/>
            <person name="Albert R."/>
            <person name="Binder M."/>
            <person name="Bloem J."/>
            <person name="Labutti K."/>
            <person name="Salamov A."/>
            <person name="Andreopoulos B."/>
            <person name="Baker S."/>
            <person name="Barry K."/>
            <person name="Bills G."/>
            <person name="Bluhm B."/>
            <person name="Cannon C."/>
            <person name="Castanera R."/>
            <person name="Culley D."/>
            <person name="Daum C."/>
            <person name="Ezra D."/>
            <person name="Gonzalez J."/>
            <person name="Henrissat B."/>
            <person name="Kuo A."/>
            <person name="Liang C."/>
            <person name="Lipzen A."/>
            <person name="Lutzoni F."/>
            <person name="Magnuson J."/>
            <person name="Mondo S."/>
            <person name="Nolan M."/>
            <person name="Ohm R."/>
            <person name="Pangilinan J."/>
            <person name="Park H.-J."/>
            <person name="Ramirez L."/>
            <person name="Alfaro M."/>
            <person name="Sun H."/>
            <person name="Tritt A."/>
            <person name="Yoshinaga Y."/>
            <person name="Zwiers L.-H."/>
            <person name="Turgeon B."/>
            <person name="Goodwin S."/>
            <person name="Spatafora J."/>
            <person name="Crous P."/>
            <person name="Grigoriev I."/>
        </authorList>
    </citation>
    <scope>NUCLEOTIDE SEQUENCE</scope>
    <source>
        <strain evidence="7">CBS 627.86</strain>
    </source>
</reference>
<evidence type="ECO:0000256" key="4">
    <source>
        <dbReference type="ARBA" id="ARBA00022989"/>
    </source>
</evidence>
<accession>A0A6A5ZC92</accession>
<dbReference type="GO" id="GO:0016020">
    <property type="term" value="C:membrane"/>
    <property type="evidence" value="ECO:0007669"/>
    <property type="project" value="UniProtKB-SubCell"/>
</dbReference>
<keyword evidence="4 6" id="KW-1133">Transmembrane helix</keyword>
<dbReference type="PANTHER" id="PTHR16932">
    <property type="entry name" value="INTERFERON ALPHA-INDUCIBLE PROTEIN 27"/>
    <property type="match status" value="1"/>
</dbReference>
<keyword evidence="8" id="KW-1185">Reference proteome</keyword>
<dbReference type="OrthoDB" id="440424at2759"/>
<feature type="transmembrane region" description="Helical" evidence="6">
    <location>
        <begin position="68"/>
        <end position="91"/>
    </location>
</feature>
<sequence>MFAVLAPIISFLPGLLLKLLLGWVGFTAVGPAAGSFAAWWQSLLGPIASGSWFATFQSAGMGGHGLATLAWVVRTVAVLLAGMLGIFRAAIADLFKTFGGSGAYQAGGKWLNDTLAT</sequence>
<gene>
    <name evidence="7" type="ORF">BDV96DRAFT_32165</name>
</gene>
<keyword evidence="5 6" id="KW-0472">Membrane</keyword>
<comment type="subcellular location">
    <subcellularLocation>
        <location evidence="1">Membrane</location>
        <topology evidence="1">Multi-pass membrane protein</topology>
    </subcellularLocation>
</comment>
<dbReference type="PANTHER" id="PTHR16932:SF18">
    <property type="entry name" value="INTERFERON, ALPHA-INDUCIBLE PROTEIN 27-LIKE 2"/>
    <property type="match status" value="1"/>
</dbReference>
<dbReference type="EMBL" id="ML977320">
    <property type="protein sequence ID" value="KAF2116674.1"/>
    <property type="molecule type" value="Genomic_DNA"/>
</dbReference>
<protein>
    <submittedName>
        <fullName evidence="7">Uncharacterized protein</fullName>
    </submittedName>
</protein>
<dbReference type="Pfam" id="PF06140">
    <property type="entry name" value="Ifi-6-16"/>
    <property type="match status" value="1"/>
</dbReference>
<evidence type="ECO:0000256" key="6">
    <source>
        <dbReference type="SAM" id="Phobius"/>
    </source>
</evidence>
<name>A0A6A5ZC92_9PLEO</name>
<organism evidence="7 8">
    <name type="scientific">Lophiotrema nucula</name>
    <dbReference type="NCBI Taxonomy" id="690887"/>
    <lineage>
        <taxon>Eukaryota</taxon>
        <taxon>Fungi</taxon>
        <taxon>Dikarya</taxon>
        <taxon>Ascomycota</taxon>
        <taxon>Pezizomycotina</taxon>
        <taxon>Dothideomycetes</taxon>
        <taxon>Pleosporomycetidae</taxon>
        <taxon>Pleosporales</taxon>
        <taxon>Lophiotremataceae</taxon>
        <taxon>Lophiotrema</taxon>
    </lineage>
</organism>